<keyword evidence="5 6" id="KW-0472">Membrane</keyword>
<evidence type="ECO:0000313" key="7">
    <source>
        <dbReference type="EMBL" id="KAA9085087.1"/>
    </source>
</evidence>
<proteinExistence type="predicted"/>
<evidence type="ECO:0008006" key="9">
    <source>
        <dbReference type="Google" id="ProtNLM"/>
    </source>
</evidence>
<feature type="transmembrane region" description="Helical" evidence="6">
    <location>
        <begin position="103"/>
        <end position="124"/>
    </location>
</feature>
<comment type="subcellular location">
    <subcellularLocation>
        <location evidence="1">Cell membrane</location>
        <topology evidence="1">Multi-pass membrane protein</topology>
    </subcellularLocation>
</comment>
<dbReference type="GO" id="GO:0005886">
    <property type="term" value="C:plasma membrane"/>
    <property type="evidence" value="ECO:0007669"/>
    <property type="project" value="UniProtKB-SubCell"/>
</dbReference>
<evidence type="ECO:0000256" key="2">
    <source>
        <dbReference type="ARBA" id="ARBA00022475"/>
    </source>
</evidence>
<feature type="transmembrane region" description="Helical" evidence="6">
    <location>
        <begin position="171"/>
        <end position="192"/>
    </location>
</feature>
<name>A0A5J5INR3_9MICO</name>
<accession>A0A5J5INR3</accession>
<evidence type="ECO:0000256" key="5">
    <source>
        <dbReference type="ARBA" id="ARBA00023136"/>
    </source>
</evidence>
<dbReference type="PANTHER" id="PTHR30250">
    <property type="entry name" value="PST FAMILY PREDICTED COLANIC ACID TRANSPORTER"/>
    <property type="match status" value="1"/>
</dbReference>
<feature type="transmembrane region" description="Helical" evidence="6">
    <location>
        <begin position="245"/>
        <end position="270"/>
    </location>
</feature>
<dbReference type="Proteomes" id="UP000327039">
    <property type="component" value="Unassembled WGS sequence"/>
</dbReference>
<organism evidence="7 8">
    <name type="scientific">Microbacterium radiodurans</name>
    <dbReference type="NCBI Taxonomy" id="661398"/>
    <lineage>
        <taxon>Bacteria</taxon>
        <taxon>Bacillati</taxon>
        <taxon>Actinomycetota</taxon>
        <taxon>Actinomycetes</taxon>
        <taxon>Micrococcales</taxon>
        <taxon>Microbacteriaceae</taxon>
        <taxon>Microbacterium</taxon>
    </lineage>
</organism>
<keyword evidence="8" id="KW-1185">Reference proteome</keyword>
<feature type="transmembrane region" description="Helical" evidence="6">
    <location>
        <begin position="130"/>
        <end position="150"/>
    </location>
</feature>
<protein>
    <recommendedName>
        <fullName evidence="9">Polysaccharide biosynthesis protein</fullName>
    </recommendedName>
</protein>
<dbReference type="AlphaFoldDB" id="A0A5J5INR3"/>
<feature type="transmembrane region" description="Helical" evidence="6">
    <location>
        <begin position="204"/>
        <end position="225"/>
    </location>
</feature>
<gene>
    <name evidence="7" type="ORF">F6B42_11305</name>
</gene>
<evidence type="ECO:0000313" key="8">
    <source>
        <dbReference type="Proteomes" id="UP000327039"/>
    </source>
</evidence>
<comment type="caution">
    <text evidence="7">The sequence shown here is derived from an EMBL/GenBank/DDBJ whole genome shotgun (WGS) entry which is preliminary data.</text>
</comment>
<keyword evidence="4 6" id="KW-1133">Transmembrane helix</keyword>
<sequence>MTWSAIYLIVGGMAGVQQEITRSAFPAAVPGSGRSAGTVARFVGAASVVAVVVVFGSAFLWGPAALGEDFAAVLPPILVATAAYTLVAVLSGVYYGARRWVSAAGMTVTDALLRVVLIVVVMLLGLSGPAYAWATALPFLGSVMLLWIVSGRRAMRDVDFDVDVSQLLRNSVSTVGAALGTGMMISGLPLLLGVASRGLPQMQLAALILILTLTRAPLVIPLLALQSYLVVTFRDHPSLALRRTLVWGAGLVGVTIVLALAGSFVGPWVIDLVYGPDYALSAALFGLIIASAGMTALLCLTGPAVLAAGRHRAYVAGWALSSIALVIGLFLVPAEVWATVAVICAAPVLGVGVHLAAILRRPRS</sequence>
<feature type="transmembrane region" description="Helical" evidence="6">
    <location>
        <begin position="337"/>
        <end position="359"/>
    </location>
</feature>
<feature type="transmembrane region" description="Helical" evidence="6">
    <location>
        <begin position="73"/>
        <end position="96"/>
    </location>
</feature>
<dbReference type="PANTHER" id="PTHR30250:SF11">
    <property type="entry name" value="O-ANTIGEN TRANSPORTER-RELATED"/>
    <property type="match status" value="1"/>
</dbReference>
<feature type="transmembrane region" description="Helical" evidence="6">
    <location>
        <begin position="42"/>
        <end position="61"/>
    </location>
</feature>
<dbReference type="InterPro" id="IPR050833">
    <property type="entry name" value="Poly_Biosynth_Transport"/>
</dbReference>
<feature type="transmembrane region" description="Helical" evidence="6">
    <location>
        <begin position="282"/>
        <end position="306"/>
    </location>
</feature>
<evidence type="ECO:0000256" key="6">
    <source>
        <dbReference type="SAM" id="Phobius"/>
    </source>
</evidence>
<dbReference type="EMBL" id="VYRZ01000003">
    <property type="protein sequence ID" value="KAA9085087.1"/>
    <property type="molecule type" value="Genomic_DNA"/>
</dbReference>
<reference evidence="8" key="1">
    <citation type="submission" date="2019-09" db="EMBL/GenBank/DDBJ databases">
        <title>Mumia zhuanghuii sp. nov. isolated from the intestinal contents of plateau pika (Ochotona curzoniae) in the Qinghai-Tibet plateau of China.</title>
        <authorList>
            <person name="Tian Z."/>
        </authorList>
    </citation>
    <scope>NUCLEOTIDE SEQUENCE [LARGE SCALE GENOMIC DNA]</scope>
    <source>
        <strain evidence="8">DSM 25564</strain>
    </source>
</reference>
<evidence type="ECO:0000256" key="4">
    <source>
        <dbReference type="ARBA" id="ARBA00022989"/>
    </source>
</evidence>
<evidence type="ECO:0000256" key="1">
    <source>
        <dbReference type="ARBA" id="ARBA00004651"/>
    </source>
</evidence>
<keyword evidence="2" id="KW-1003">Cell membrane</keyword>
<evidence type="ECO:0000256" key="3">
    <source>
        <dbReference type="ARBA" id="ARBA00022692"/>
    </source>
</evidence>
<keyword evidence="3 6" id="KW-0812">Transmembrane</keyword>
<feature type="transmembrane region" description="Helical" evidence="6">
    <location>
        <begin position="313"/>
        <end position="331"/>
    </location>
</feature>